<evidence type="ECO:0000313" key="5">
    <source>
        <dbReference type="Proteomes" id="UP000799440"/>
    </source>
</evidence>
<dbReference type="InterPro" id="IPR050216">
    <property type="entry name" value="LRR_domain-containing"/>
</dbReference>
<proteinExistence type="predicted"/>
<dbReference type="GO" id="GO:0005737">
    <property type="term" value="C:cytoplasm"/>
    <property type="evidence" value="ECO:0007669"/>
    <property type="project" value="TreeGrafter"/>
</dbReference>
<keyword evidence="2" id="KW-0677">Repeat</keyword>
<evidence type="ECO:0008006" key="6">
    <source>
        <dbReference type="Google" id="ProtNLM"/>
    </source>
</evidence>
<dbReference type="OrthoDB" id="1517790at2759"/>
<evidence type="ECO:0000313" key="4">
    <source>
        <dbReference type="EMBL" id="KAF2749336.1"/>
    </source>
</evidence>
<accession>A0A6A6VHP4</accession>
<dbReference type="Proteomes" id="UP000799440">
    <property type="component" value="Unassembled WGS sequence"/>
</dbReference>
<dbReference type="InterPro" id="IPR001611">
    <property type="entry name" value="Leu-rich_rpt"/>
</dbReference>
<dbReference type="PROSITE" id="PS51450">
    <property type="entry name" value="LRR"/>
    <property type="match status" value="2"/>
</dbReference>
<feature type="compositionally biased region" description="Polar residues" evidence="3">
    <location>
        <begin position="32"/>
        <end position="43"/>
    </location>
</feature>
<evidence type="ECO:0000256" key="2">
    <source>
        <dbReference type="ARBA" id="ARBA00022737"/>
    </source>
</evidence>
<sequence>MDAPLHPQQAPLSGEMPSSPPPMAFVDPPSPTSSEPPLFSSDSPYEHDDVGNYSTPREKRKRVGTWWDGEDATPRASTKRRLTQANHSGIQDEEEATPRPSSKRRLTRANDSGIYMDEDFAMSAPTPPRRNDFYDLISAAADKPGRRRMSYVYDSRQLRDEDLVHLGLLQQVVYSGPDSGKDVPHPRQFQPLVPEALVLVLTQNSLRYLHPNLFKLEYLTHLLLSRNNIEQLPPLVSRLRNLKHLNLSHNRLRYLPEEIQQLLKHGDLSVNLFNNPLVRPSNSDLFPGIHRLFGALYSRVTYFDETGAVLGGSPPDFVDDQALDCVLRVRKVTTNPGDPPFRPSTSSNAKSLFTLTLENALGQLTPPTLRSYMPDEMPPPIHEALSRVEERYARWQLSMLTCRCSRRYAVARASWIEFWQVNVPTHVQVCSWACVQRYHPSGDLYEDYAAKTMLYEHEVLRRL</sequence>
<dbReference type="SUPFAM" id="SSF52058">
    <property type="entry name" value="L domain-like"/>
    <property type="match status" value="1"/>
</dbReference>
<dbReference type="InterPro" id="IPR032675">
    <property type="entry name" value="LRR_dom_sf"/>
</dbReference>
<protein>
    <recommendedName>
        <fullName evidence="6">L domain-like protein</fullName>
    </recommendedName>
</protein>
<reference evidence="4" key="1">
    <citation type="journal article" date="2020" name="Stud. Mycol.">
        <title>101 Dothideomycetes genomes: a test case for predicting lifestyles and emergence of pathogens.</title>
        <authorList>
            <person name="Haridas S."/>
            <person name="Albert R."/>
            <person name="Binder M."/>
            <person name="Bloem J."/>
            <person name="Labutti K."/>
            <person name="Salamov A."/>
            <person name="Andreopoulos B."/>
            <person name="Baker S."/>
            <person name="Barry K."/>
            <person name="Bills G."/>
            <person name="Bluhm B."/>
            <person name="Cannon C."/>
            <person name="Castanera R."/>
            <person name="Culley D."/>
            <person name="Daum C."/>
            <person name="Ezra D."/>
            <person name="Gonzalez J."/>
            <person name="Henrissat B."/>
            <person name="Kuo A."/>
            <person name="Liang C."/>
            <person name="Lipzen A."/>
            <person name="Lutzoni F."/>
            <person name="Magnuson J."/>
            <person name="Mondo S."/>
            <person name="Nolan M."/>
            <person name="Ohm R."/>
            <person name="Pangilinan J."/>
            <person name="Park H.-J."/>
            <person name="Ramirez L."/>
            <person name="Alfaro M."/>
            <person name="Sun H."/>
            <person name="Tritt A."/>
            <person name="Yoshinaga Y."/>
            <person name="Zwiers L.-H."/>
            <person name="Turgeon B."/>
            <person name="Goodwin S."/>
            <person name="Spatafora J."/>
            <person name="Crous P."/>
            <person name="Grigoriev I."/>
        </authorList>
    </citation>
    <scope>NUCLEOTIDE SEQUENCE</scope>
    <source>
        <strain evidence="4">CBS 119925</strain>
    </source>
</reference>
<dbReference type="InterPro" id="IPR003591">
    <property type="entry name" value="Leu-rich_rpt_typical-subtyp"/>
</dbReference>
<feature type="compositionally biased region" description="Pro residues" evidence="3">
    <location>
        <begin position="18"/>
        <end position="31"/>
    </location>
</feature>
<dbReference type="SMART" id="SM00369">
    <property type="entry name" value="LRR_TYP"/>
    <property type="match status" value="2"/>
</dbReference>
<organism evidence="4 5">
    <name type="scientific">Sporormia fimetaria CBS 119925</name>
    <dbReference type="NCBI Taxonomy" id="1340428"/>
    <lineage>
        <taxon>Eukaryota</taxon>
        <taxon>Fungi</taxon>
        <taxon>Dikarya</taxon>
        <taxon>Ascomycota</taxon>
        <taxon>Pezizomycotina</taxon>
        <taxon>Dothideomycetes</taxon>
        <taxon>Pleosporomycetidae</taxon>
        <taxon>Pleosporales</taxon>
        <taxon>Sporormiaceae</taxon>
        <taxon>Sporormia</taxon>
    </lineage>
</organism>
<gene>
    <name evidence="4" type="ORF">M011DRAFT_304608</name>
</gene>
<feature type="region of interest" description="Disordered" evidence="3">
    <location>
        <begin position="1"/>
        <end position="110"/>
    </location>
</feature>
<dbReference type="PANTHER" id="PTHR48051:SF1">
    <property type="entry name" value="RAS SUPPRESSOR PROTEIN 1"/>
    <property type="match status" value="1"/>
</dbReference>
<keyword evidence="1" id="KW-0433">Leucine-rich repeat</keyword>
<dbReference type="Pfam" id="PF13855">
    <property type="entry name" value="LRR_8"/>
    <property type="match status" value="1"/>
</dbReference>
<dbReference type="Gene3D" id="3.80.10.10">
    <property type="entry name" value="Ribonuclease Inhibitor"/>
    <property type="match status" value="1"/>
</dbReference>
<evidence type="ECO:0000256" key="3">
    <source>
        <dbReference type="SAM" id="MobiDB-lite"/>
    </source>
</evidence>
<dbReference type="PANTHER" id="PTHR48051">
    <property type="match status" value="1"/>
</dbReference>
<evidence type="ECO:0000256" key="1">
    <source>
        <dbReference type="ARBA" id="ARBA00022614"/>
    </source>
</evidence>
<name>A0A6A6VHP4_9PLEO</name>
<keyword evidence="5" id="KW-1185">Reference proteome</keyword>
<dbReference type="AlphaFoldDB" id="A0A6A6VHP4"/>
<dbReference type="EMBL" id="MU006566">
    <property type="protein sequence ID" value="KAF2749336.1"/>
    <property type="molecule type" value="Genomic_DNA"/>
</dbReference>